<gene>
    <name evidence="2" type="ORF">PIB30_049600</name>
</gene>
<proteinExistence type="predicted"/>
<feature type="compositionally biased region" description="Acidic residues" evidence="1">
    <location>
        <begin position="1"/>
        <end position="17"/>
    </location>
</feature>
<name>A0ABU6WJC4_9FABA</name>
<feature type="region of interest" description="Disordered" evidence="1">
    <location>
        <begin position="1"/>
        <end position="28"/>
    </location>
</feature>
<organism evidence="2 3">
    <name type="scientific">Stylosanthes scabra</name>
    <dbReference type="NCBI Taxonomy" id="79078"/>
    <lineage>
        <taxon>Eukaryota</taxon>
        <taxon>Viridiplantae</taxon>
        <taxon>Streptophyta</taxon>
        <taxon>Embryophyta</taxon>
        <taxon>Tracheophyta</taxon>
        <taxon>Spermatophyta</taxon>
        <taxon>Magnoliopsida</taxon>
        <taxon>eudicotyledons</taxon>
        <taxon>Gunneridae</taxon>
        <taxon>Pentapetalae</taxon>
        <taxon>rosids</taxon>
        <taxon>fabids</taxon>
        <taxon>Fabales</taxon>
        <taxon>Fabaceae</taxon>
        <taxon>Papilionoideae</taxon>
        <taxon>50 kb inversion clade</taxon>
        <taxon>dalbergioids sensu lato</taxon>
        <taxon>Dalbergieae</taxon>
        <taxon>Pterocarpus clade</taxon>
        <taxon>Stylosanthes</taxon>
    </lineage>
</organism>
<sequence length="73" mass="8163">MVLDSDSTDESDGEYLGETDNSSDSSEEAQYVVETYQLGRFLLPALAVIPDLSNIHRMKKSIRKAKKNVGRKD</sequence>
<dbReference type="EMBL" id="JASCZI010181577">
    <property type="protein sequence ID" value="MED6184655.1"/>
    <property type="molecule type" value="Genomic_DNA"/>
</dbReference>
<evidence type="ECO:0000313" key="2">
    <source>
        <dbReference type="EMBL" id="MED6184655.1"/>
    </source>
</evidence>
<comment type="caution">
    <text evidence="2">The sequence shown here is derived from an EMBL/GenBank/DDBJ whole genome shotgun (WGS) entry which is preliminary data.</text>
</comment>
<keyword evidence="3" id="KW-1185">Reference proteome</keyword>
<evidence type="ECO:0000256" key="1">
    <source>
        <dbReference type="SAM" id="MobiDB-lite"/>
    </source>
</evidence>
<reference evidence="2 3" key="1">
    <citation type="journal article" date="2023" name="Plants (Basel)">
        <title>Bridging the Gap: Combining Genomics and Transcriptomics Approaches to Understand Stylosanthes scabra, an Orphan Legume from the Brazilian Caatinga.</title>
        <authorList>
            <person name="Ferreira-Neto J.R.C."/>
            <person name="da Silva M.D."/>
            <person name="Binneck E."/>
            <person name="de Melo N.F."/>
            <person name="da Silva R.H."/>
            <person name="de Melo A.L.T.M."/>
            <person name="Pandolfi V."/>
            <person name="Bustamante F.O."/>
            <person name="Brasileiro-Vidal A.C."/>
            <person name="Benko-Iseppon A.M."/>
        </authorList>
    </citation>
    <scope>NUCLEOTIDE SEQUENCE [LARGE SCALE GENOMIC DNA]</scope>
    <source>
        <tissue evidence="2">Leaves</tissue>
    </source>
</reference>
<evidence type="ECO:0000313" key="3">
    <source>
        <dbReference type="Proteomes" id="UP001341840"/>
    </source>
</evidence>
<protein>
    <submittedName>
        <fullName evidence="2">Uncharacterized protein</fullName>
    </submittedName>
</protein>
<accession>A0ABU6WJC4</accession>
<dbReference type="Proteomes" id="UP001341840">
    <property type="component" value="Unassembled WGS sequence"/>
</dbReference>